<dbReference type="Gene3D" id="3.30.160.20">
    <property type="match status" value="1"/>
</dbReference>
<organism evidence="4 5">
    <name type="scientific">Deinobacterium chartae</name>
    <dbReference type="NCBI Taxonomy" id="521158"/>
    <lineage>
        <taxon>Bacteria</taxon>
        <taxon>Thermotogati</taxon>
        <taxon>Deinococcota</taxon>
        <taxon>Deinococci</taxon>
        <taxon>Deinococcales</taxon>
        <taxon>Deinococcaceae</taxon>
        <taxon>Deinobacterium</taxon>
    </lineage>
</organism>
<sequence length="168" mass="18101">MKNPKGDLIEFCRSHHLRPPKFETRGTGPEHEPLFITDVLIGDEVKATGQGHSKRDSERTAALLALEVMYEAYGLPPEKKEAEGAQRAPAQGGARTRDLESWPIYAGVLAQALSVANARVDAGRRGPDAVDMVRRLTVDLYKGLLEDLGATGEVLAEAAAQEGEADAL</sequence>
<evidence type="ECO:0000313" key="5">
    <source>
        <dbReference type="Proteomes" id="UP000569951"/>
    </source>
</evidence>
<dbReference type="SMART" id="SM00358">
    <property type="entry name" value="DSRM"/>
    <property type="match status" value="1"/>
</dbReference>
<keyword evidence="1" id="KW-0694">RNA-binding</keyword>
<dbReference type="Proteomes" id="UP000569951">
    <property type="component" value="Unassembled WGS sequence"/>
</dbReference>
<evidence type="ECO:0000256" key="2">
    <source>
        <dbReference type="SAM" id="MobiDB-lite"/>
    </source>
</evidence>
<evidence type="ECO:0000259" key="3">
    <source>
        <dbReference type="PROSITE" id="PS50137"/>
    </source>
</evidence>
<keyword evidence="4" id="KW-0378">Hydrolase</keyword>
<feature type="region of interest" description="Disordered" evidence="2">
    <location>
        <begin position="77"/>
        <end position="96"/>
    </location>
</feature>
<reference evidence="4 5" key="1">
    <citation type="submission" date="2020-08" db="EMBL/GenBank/DDBJ databases">
        <title>Genomic Encyclopedia of Type Strains, Phase IV (KMG-IV): sequencing the most valuable type-strain genomes for metagenomic binning, comparative biology and taxonomic classification.</title>
        <authorList>
            <person name="Goeker M."/>
        </authorList>
    </citation>
    <scope>NUCLEOTIDE SEQUENCE [LARGE SCALE GENOMIC DNA]</scope>
    <source>
        <strain evidence="4 5">DSM 21458</strain>
    </source>
</reference>
<keyword evidence="5" id="KW-1185">Reference proteome</keyword>
<dbReference type="PROSITE" id="PS50137">
    <property type="entry name" value="DS_RBD"/>
    <property type="match status" value="1"/>
</dbReference>
<dbReference type="SUPFAM" id="SSF54768">
    <property type="entry name" value="dsRNA-binding domain-like"/>
    <property type="match status" value="1"/>
</dbReference>
<dbReference type="EMBL" id="JACHHG010000017">
    <property type="protein sequence ID" value="MBB6099938.1"/>
    <property type="molecule type" value="Genomic_DNA"/>
</dbReference>
<dbReference type="AlphaFoldDB" id="A0A841I644"/>
<gene>
    <name evidence="4" type="ORF">HNR42_003398</name>
</gene>
<protein>
    <submittedName>
        <fullName evidence="4">Ribonuclease-3</fullName>
        <ecNumber evidence="4">3.1.26.3</ecNumber>
    </submittedName>
</protein>
<proteinExistence type="predicted"/>
<dbReference type="GO" id="GO:0004525">
    <property type="term" value="F:ribonuclease III activity"/>
    <property type="evidence" value="ECO:0007669"/>
    <property type="project" value="UniProtKB-EC"/>
</dbReference>
<name>A0A841I644_9DEIO</name>
<dbReference type="CDD" id="cd10845">
    <property type="entry name" value="DSRM_RNAse_III_family"/>
    <property type="match status" value="1"/>
</dbReference>
<dbReference type="Pfam" id="PF00035">
    <property type="entry name" value="dsrm"/>
    <property type="match status" value="1"/>
</dbReference>
<feature type="domain" description="DRBM" evidence="3">
    <location>
        <begin position="3"/>
        <end position="71"/>
    </location>
</feature>
<accession>A0A841I644</accession>
<dbReference type="InterPro" id="IPR014720">
    <property type="entry name" value="dsRBD_dom"/>
</dbReference>
<comment type="caution">
    <text evidence="4">The sequence shown here is derived from an EMBL/GenBank/DDBJ whole genome shotgun (WGS) entry which is preliminary data.</text>
</comment>
<feature type="compositionally biased region" description="Low complexity" evidence="2">
    <location>
        <begin position="85"/>
        <end position="94"/>
    </location>
</feature>
<evidence type="ECO:0000313" key="4">
    <source>
        <dbReference type="EMBL" id="MBB6099938.1"/>
    </source>
</evidence>
<evidence type="ECO:0000256" key="1">
    <source>
        <dbReference type="PROSITE-ProRule" id="PRU00266"/>
    </source>
</evidence>
<dbReference type="EC" id="3.1.26.3" evidence="4"/>
<dbReference type="RefSeq" id="WP_183988677.1">
    <property type="nucleotide sequence ID" value="NZ_JACHHG010000017.1"/>
</dbReference>
<dbReference type="GO" id="GO:0003723">
    <property type="term" value="F:RNA binding"/>
    <property type="evidence" value="ECO:0007669"/>
    <property type="project" value="UniProtKB-UniRule"/>
</dbReference>